<evidence type="ECO:0008006" key="2">
    <source>
        <dbReference type="Google" id="ProtNLM"/>
    </source>
</evidence>
<reference evidence="1" key="1">
    <citation type="submission" date="2021-01" db="EMBL/GenBank/DDBJ databases">
        <authorList>
            <person name="Corre E."/>
            <person name="Pelletier E."/>
            <person name="Niang G."/>
            <person name="Scheremetjew M."/>
            <person name="Finn R."/>
            <person name="Kale V."/>
            <person name="Holt S."/>
            <person name="Cochrane G."/>
            <person name="Meng A."/>
            <person name="Brown T."/>
            <person name="Cohen L."/>
        </authorList>
    </citation>
    <scope>NUCLEOTIDE SEQUENCE</scope>
    <source>
        <strain evidence="1">CCAP1064/1</strain>
    </source>
</reference>
<protein>
    <recommendedName>
        <fullName evidence="2">KIF-binding protein</fullName>
    </recommendedName>
</protein>
<accession>A0A7S0CKK7</accession>
<dbReference type="EMBL" id="HBEL01044789">
    <property type="protein sequence ID" value="CAD8424696.1"/>
    <property type="molecule type" value="Transcribed_RNA"/>
</dbReference>
<evidence type="ECO:0000313" key="1">
    <source>
        <dbReference type="EMBL" id="CAD8424696.1"/>
    </source>
</evidence>
<name>A0A7S0CKK7_9STRA</name>
<proteinExistence type="predicted"/>
<organism evidence="1">
    <name type="scientific">Proboscia inermis</name>
    <dbReference type="NCBI Taxonomy" id="420281"/>
    <lineage>
        <taxon>Eukaryota</taxon>
        <taxon>Sar</taxon>
        <taxon>Stramenopiles</taxon>
        <taxon>Ochrophyta</taxon>
        <taxon>Bacillariophyta</taxon>
        <taxon>Coscinodiscophyceae</taxon>
        <taxon>Rhizosoleniophycidae</taxon>
        <taxon>Rhizosoleniales</taxon>
        <taxon>Rhizosoleniaceae</taxon>
        <taxon>Proboscia</taxon>
    </lineage>
</organism>
<gene>
    <name evidence="1" type="ORF">PINE0816_LOCUS20856</name>
</gene>
<sequence>MAETLKWIGEIHDLSMEFDNALLRYREALKWYFWLMNMNTNINKEATNQNNQKIQPTWLHQRGKMQKSKQYFKCEYYEQIEQLLGIIISVEESLLLSKESLFTV</sequence>
<dbReference type="AlphaFoldDB" id="A0A7S0CKK7"/>